<evidence type="ECO:0000256" key="1">
    <source>
        <dbReference type="ARBA" id="ARBA00022679"/>
    </source>
</evidence>
<comment type="similarity">
    <text evidence="4">Belongs to the gamma-class carbonic anhydrase family.</text>
</comment>
<evidence type="ECO:0000313" key="6">
    <source>
        <dbReference type="Proteomes" id="UP000027215"/>
    </source>
</evidence>
<dbReference type="EMBL" id="CP006696">
    <property type="protein sequence ID" value="AIC10405.1"/>
    <property type="molecule type" value="Genomic_DNA"/>
</dbReference>
<evidence type="ECO:0000256" key="2">
    <source>
        <dbReference type="ARBA" id="ARBA00022737"/>
    </source>
</evidence>
<accession>A0A060H545</accession>
<dbReference type="KEGG" id="xfs:D934_10200"/>
<keyword evidence="2" id="KW-0677">Repeat</keyword>
<dbReference type="AlphaFoldDB" id="A0A060H545"/>
<reference evidence="5 6" key="1">
    <citation type="submission" date="2013-08" db="EMBL/GenBank/DDBJ databases">
        <authorList>
            <person name="Stouthamer R."/>
            <person name="Nunney L."/>
        </authorList>
    </citation>
    <scope>NUCLEOTIDE SEQUENCE [LARGE SCALE GENOMIC DNA]</scope>
    <source>
        <strain evidence="6">ann-1</strain>
    </source>
</reference>
<evidence type="ECO:0000313" key="5">
    <source>
        <dbReference type="EMBL" id="AIC10405.1"/>
    </source>
</evidence>
<dbReference type="InterPro" id="IPR047223">
    <property type="entry name" value="CA_gamma_LbH"/>
</dbReference>
<name>A0A060H545_XYLFS</name>
<protein>
    <submittedName>
        <fullName evidence="5">Carbonate dehydratase</fullName>
    </submittedName>
</protein>
<proteinExistence type="inferred from homology"/>
<dbReference type="PANTHER" id="PTHR43360:SF1">
    <property type="entry name" value="CARBOXYSOME ASSEMBLY PROTEIN CCMM"/>
    <property type="match status" value="1"/>
</dbReference>
<evidence type="ECO:0000256" key="4">
    <source>
        <dbReference type="ARBA" id="ARBA00023595"/>
    </source>
</evidence>
<dbReference type="PANTHER" id="PTHR43360">
    <property type="entry name" value="CARBON DIOXIDE CONCENTRATING MECHANISM PROTEIN CCMM"/>
    <property type="match status" value="1"/>
</dbReference>
<dbReference type="InterPro" id="IPR052265">
    <property type="entry name" value="Gamma-CA"/>
</dbReference>
<keyword evidence="1" id="KW-0808">Transferase</keyword>
<dbReference type="GO" id="GO:0016746">
    <property type="term" value="F:acyltransferase activity"/>
    <property type="evidence" value="ECO:0007669"/>
    <property type="project" value="UniProtKB-KW"/>
</dbReference>
<dbReference type="Proteomes" id="UP000027215">
    <property type="component" value="Chromosome"/>
</dbReference>
<organism evidence="5 6">
    <name type="scientific">Xylella fastidiosa subsp. sandyi Ann-1</name>
    <dbReference type="NCBI Taxonomy" id="155920"/>
    <lineage>
        <taxon>Bacteria</taxon>
        <taxon>Pseudomonadati</taxon>
        <taxon>Pseudomonadota</taxon>
        <taxon>Gammaproteobacteria</taxon>
        <taxon>Lysobacterales</taxon>
        <taxon>Lysobacteraceae</taxon>
        <taxon>Xylella</taxon>
    </lineage>
</organism>
<evidence type="ECO:0000256" key="3">
    <source>
        <dbReference type="ARBA" id="ARBA00023315"/>
    </source>
</evidence>
<dbReference type="PATRIC" id="fig|155920.8.peg.2389"/>
<dbReference type="CDD" id="cd00710">
    <property type="entry name" value="LbH_gamma_CA"/>
    <property type="match status" value="1"/>
</dbReference>
<sequence length="211" mass="22661">MIELIYVQLNRHAVALSDSHHNRCHMIRKNPRGDLPDVHESAFVDPTAILCGCVIVEAGVFIGPYAVIRADETTAEGDINPIRIGIGANIQDGVVIHSKSGAAVTIGARTSIAHRAIVHGPCTIGERVFIGFNSVLFNCVVGDGCVVRHNAVVDGCDLPPGFYVPSTERIGPSTDLGTIPRVTVAASEFSEDVAQTNNRLVEGYRRLRNEL</sequence>
<dbReference type="Gene3D" id="2.160.10.10">
    <property type="entry name" value="Hexapeptide repeat proteins"/>
    <property type="match status" value="1"/>
</dbReference>
<dbReference type="InterPro" id="IPR011004">
    <property type="entry name" value="Trimer_LpxA-like_sf"/>
</dbReference>
<keyword evidence="3" id="KW-0012">Acyltransferase</keyword>
<gene>
    <name evidence="5" type="ORF">D934_10200</name>
</gene>
<dbReference type="InterPro" id="IPR018357">
    <property type="entry name" value="Hexapep_transf_CS"/>
</dbReference>
<dbReference type="PROSITE" id="PS00101">
    <property type="entry name" value="HEXAPEP_TRANSFERASES"/>
    <property type="match status" value="1"/>
</dbReference>
<dbReference type="InterPro" id="IPR001451">
    <property type="entry name" value="Hexapep"/>
</dbReference>
<dbReference type="HOGENOM" id="CLU_064827_3_1_6"/>
<dbReference type="Pfam" id="PF00132">
    <property type="entry name" value="Hexapep"/>
    <property type="match status" value="1"/>
</dbReference>
<dbReference type="SUPFAM" id="SSF51161">
    <property type="entry name" value="Trimeric LpxA-like enzymes"/>
    <property type="match status" value="1"/>
</dbReference>